<sequence length="996" mass="113422">MKHDRMCGSRCLGPMTFSVGLTGQCVTLSQGGQLASRDTSSFMNGLVFLSRTVKVDEKLCIRIEDRNSSWDGALRVGFTSNCPQRNSLPPASIPDLRDTRGYCVVPVPEDLCRCGVELQFWINYAGMVIVQENGGEKYYLKAEGLNLNNPLWVFIDLYGSTSAVRLLRSRRGSRSSCPVCPVDGMSGSNWLGRSVERQTSEEEHSYNHKTETRKVQKTSSYWKPSLFLVQHANQTTIPSRRECSELTRAGLGVPAQESRGVDVHWTWQELNRFICSSYPLVDLDGIDFHFAKADKYGRLWRLQSNTLKKLKKELANNVLYIVPMTDIVLNQIATHTISSVMNANTFSPLHSPPPVAQQRHRLTSTSSFLSDSSRNSSVEDMDFSSLLREFQHMHLSGSEHVSVLASRNKVLQSAKDSVSNSNFPWTKIPLVTFVGEEAIDCGGPRREFFRILMMEVQSSLGIFEGQPGHLFFTYDQMALEEQKYELAGKLIAWSVAHGGPGLKSLDPCLYQLMCTQECQLVDFDWCLIPDADIQEKLQKISSCKTTEDLQRLQSEHGDWICECGFPGIYRREISIRDVPKIYSYVVRHYVYLRTSNMINQFTKGLNAYGQFWDMVRTHWVEFLPIFTNMHEPLSRSTFRDLFQIHWSKSGTKKREAEEETIRYWELVLKMIEDKKPKAPQNELHFEEILAFVTGADEVPPLGFSHKPSIDFYQSEQRGCHNVKCVCHTRWSLKAISFHSDVKGRLITLSDCGRRVTRDKSSFCHGLTFSGRPVKTEEKVRLRVERCDGVWHGALRLGFAHVSPEQTTLPPLAIPDLTNSPLYAAVVVPEHICRPGTEIQFCLQKNGSLKIRGSDGRTHTEQTTLNPKWPVWAMIDVYGQTTAVMMLGSKMKRWIFTSRSCPALTHHKHTENEEMQESQKQMSMLEQRNLENHLLDYTDHEAPHYEECVVCYSNVAKILLSCGHKCVCTPCAMRVHMTFGTCPLCRQPLGSFHPYDH</sequence>
<organism evidence="13 14">
    <name type="scientific">Cirrhinus molitorella</name>
    <name type="common">mud carp</name>
    <dbReference type="NCBI Taxonomy" id="172907"/>
    <lineage>
        <taxon>Eukaryota</taxon>
        <taxon>Metazoa</taxon>
        <taxon>Chordata</taxon>
        <taxon>Craniata</taxon>
        <taxon>Vertebrata</taxon>
        <taxon>Euteleostomi</taxon>
        <taxon>Actinopterygii</taxon>
        <taxon>Neopterygii</taxon>
        <taxon>Teleostei</taxon>
        <taxon>Ostariophysi</taxon>
        <taxon>Cypriniformes</taxon>
        <taxon>Cyprinidae</taxon>
        <taxon>Labeoninae</taxon>
        <taxon>Labeonini</taxon>
        <taxon>Cirrhinus</taxon>
    </lineage>
</organism>
<dbReference type="InterPro" id="IPR037962">
    <property type="entry name" value="Neuralized"/>
</dbReference>
<dbReference type="Gene3D" id="2.60.120.920">
    <property type="match status" value="2"/>
</dbReference>
<feature type="domain" description="NHR" evidence="12">
    <location>
        <begin position="734"/>
        <end position="888"/>
    </location>
</feature>
<feature type="region of interest" description="Disordered" evidence="9">
    <location>
        <begin position="352"/>
        <end position="373"/>
    </location>
</feature>
<feature type="domain" description="HECT" evidence="11">
    <location>
        <begin position="431"/>
        <end position="456"/>
    </location>
</feature>
<keyword evidence="4 8" id="KW-0863">Zinc-finger</keyword>
<name>A0AA88PX49_9TELE</name>
<evidence type="ECO:0000256" key="9">
    <source>
        <dbReference type="SAM" id="MobiDB-lite"/>
    </source>
</evidence>
<evidence type="ECO:0000259" key="10">
    <source>
        <dbReference type="PROSITE" id="PS50089"/>
    </source>
</evidence>
<protein>
    <submittedName>
        <fullName evidence="13">Uncharacterized protein</fullName>
    </submittedName>
</protein>
<dbReference type="InterPro" id="IPR013083">
    <property type="entry name" value="Znf_RING/FYVE/PHD"/>
</dbReference>
<dbReference type="PROSITE" id="PS50089">
    <property type="entry name" value="ZF_RING_2"/>
    <property type="match status" value="1"/>
</dbReference>
<evidence type="ECO:0000256" key="4">
    <source>
        <dbReference type="ARBA" id="ARBA00022771"/>
    </source>
</evidence>
<keyword evidence="6" id="KW-0862">Zinc</keyword>
<dbReference type="GO" id="GO:0070086">
    <property type="term" value="P:ubiquitin-dependent endocytosis"/>
    <property type="evidence" value="ECO:0007669"/>
    <property type="project" value="TreeGrafter"/>
</dbReference>
<dbReference type="Gene3D" id="3.30.40.10">
    <property type="entry name" value="Zinc/RING finger domain, C3HC4 (zinc finger)"/>
    <property type="match status" value="1"/>
</dbReference>
<feature type="domain" description="RING-type" evidence="10">
    <location>
        <begin position="947"/>
        <end position="985"/>
    </location>
</feature>
<evidence type="ECO:0000256" key="2">
    <source>
        <dbReference type="ARBA" id="ARBA00022723"/>
    </source>
</evidence>
<dbReference type="InterPro" id="IPR043136">
    <property type="entry name" value="B30.2/SPRY_sf"/>
</dbReference>
<proteinExistence type="predicted"/>
<dbReference type="EMBL" id="JAUYZG010000009">
    <property type="protein sequence ID" value="KAK2898901.1"/>
    <property type="molecule type" value="Genomic_DNA"/>
</dbReference>
<dbReference type="GO" id="GO:0005769">
    <property type="term" value="C:early endosome"/>
    <property type="evidence" value="ECO:0007669"/>
    <property type="project" value="TreeGrafter"/>
</dbReference>
<dbReference type="PROSITE" id="PS51065">
    <property type="entry name" value="NHR"/>
    <property type="match status" value="2"/>
</dbReference>
<evidence type="ECO:0000313" key="14">
    <source>
        <dbReference type="Proteomes" id="UP001187343"/>
    </source>
</evidence>
<keyword evidence="1" id="KW-0808">Transferase</keyword>
<dbReference type="FunFam" id="2.60.120.920:FF:000005">
    <property type="entry name" value="Putative E3 ubiquitin-protein ligase NEURL1B"/>
    <property type="match status" value="2"/>
</dbReference>
<dbReference type="GO" id="GO:0008270">
    <property type="term" value="F:zinc ion binding"/>
    <property type="evidence" value="ECO:0007669"/>
    <property type="project" value="UniProtKB-KW"/>
</dbReference>
<comment type="caution">
    <text evidence="7">Lacks conserved residue(s) required for the propagation of feature annotation.</text>
</comment>
<dbReference type="PANTHER" id="PTHR12429:SF36">
    <property type="entry name" value="E3 UBIQUITIN-PROTEIN LIGASE NEURL3"/>
    <property type="match status" value="1"/>
</dbReference>
<dbReference type="InterPro" id="IPR001841">
    <property type="entry name" value="Znf_RING"/>
</dbReference>
<accession>A0AA88PX49</accession>
<evidence type="ECO:0000256" key="6">
    <source>
        <dbReference type="ARBA" id="ARBA00022833"/>
    </source>
</evidence>
<dbReference type="PROSITE" id="PS50237">
    <property type="entry name" value="HECT"/>
    <property type="match status" value="1"/>
</dbReference>
<keyword evidence="14" id="KW-1185">Reference proteome</keyword>
<evidence type="ECO:0000259" key="11">
    <source>
        <dbReference type="PROSITE" id="PS50237"/>
    </source>
</evidence>
<dbReference type="Gene3D" id="3.90.1750.10">
    <property type="entry name" value="Hect, E3 ligase catalytic domains"/>
    <property type="match status" value="1"/>
</dbReference>
<evidence type="ECO:0000313" key="13">
    <source>
        <dbReference type="EMBL" id="KAK2898901.1"/>
    </source>
</evidence>
<dbReference type="SMART" id="SM00588">
    <property type="entry name" value="NEUZ"/>
    <property type="match status" value="2"/>
</dbReference>
<dbReference type="InterPro" id="IPR035983">
    <property type="entry name" value="Hect_E3_ubiquitin_ligase"/>
</dbReference>
<evidence type="ECO:0000256" key="1">
    <source>
        <dbReference type="ARBA" id="ARBA00022679"/>
    </source>
</evidence>
<evidence type="ECO:0000256" key="5">
    <source>
        <dbReference type="ARBA" id="ARBA00022786"/>
    </source>
</evidence>
<dbReference type="Pfam" id="PF13920">
    <property type="entry name" value="zf-C3HC4_3"/>
    <property type="match status" value="1"/>
</dbReference>
<gene>
    <name evidence="13" type="ORF">Q8A67_010319</name>
</gene>
<dbReference type="SUPFAM" id="SSF57850">
    <property type="entry name" value="RING/U-box"/>
    <property type="match status" value="1"/>
</dbReference>
<dbReference type="SUPFAM" id="SSF56204">
    <property type="entry name" value="Hect, E3 ligase catalytic domain"/>
    <property type="match status" value="1"/>
</dbReference>
<evidence type="ECO:0000256" key="3">
    <source>
        <dbReference type="ARBA" id="ARBA00022737"/>
    </source>
</evidence>
<feature type="compositionally biased region" description="Low complexity" evidence="9">
    <location>
        <begin position="364"/>
        <end position="373"/>
    </location>
</feature>
<keyword evidence="3" id="KW-0677">Repeat</keyword>
<evidence type="ECO:0000259" key="12">
    <source>
        <dbReference type="PROSITE" id="PS51065"/>
    </source>
</evidence>
<keyword evidence="5 7" id="KW-0833">Ubl conjugation pathway</keyword>
<keyword evidence="2" id="KW-0479">Metal-binding</keyword>
<evidence type="ECO:0000256" key="8">
    <source>
        <dbReference type="PROSITE-ProRule" id="PRU00175"/>
    </source>
</evidence>
<evidence type="ECO:0000256" key="7">
    <source>
        <dbReference type="PROSITE-ProRule" id="PRU00104"/>
    </source>
</evidence>
<dbReference type="Proteomes" id="UP001187343">
    <property type="component" value="Unassembled WGS sequence"/>
</dbReference>
<dbReference type="AlphaFoldDB" id="A0AA88PX49"/>
<dbReference type="PANTHER" id="PTHR12429">
    <property type="entry name" value="NEURALIZED"/>
    <property type="match status" value="1"/>
</dbReference>
<reference evidence="13" key="1">
    <citation type="submission" date="2023-08" db="EMBL/GenBank/DDBJ databases">
        <title>Chromosome-level Genome Assembly of mud carp (Cirrhinus molitorella).</title>
        <authorList>
            <person name="Liu H."/>
        </authorList>
    </citation>
    <scope>NUCLEOTIDE SEQUENCE</scope>
    <source>
        <strain evidence="13">Prfri</strain>
        <tissue evidence="13">Muscle</tissue>
    </source>
</reference>
<feature type="domain" description="NHR" evidence="12">
    <location>
        <begin position="14"/>
        <end position="169"/>
    </location>
</feature>
<dbReference type="GO" id="GO:0061630">
    <property type="term" value="F:ubiquitin protein ligase activity"/>
    <property type="evidence" value="ECO:0007669"/>
    <property type="project" value="TreeGrafter"/>
</dbReference>
<dbReference type="InterPro" id="IPR000569">
    <property type="entry name" value="HECT_dom"/>
</dbReference>
<comment type="caution">
    <text evidence="13">The sequence shown here is derived from an EMBL/GenBank/DDBJ whole genome shotgun (WGS) entry which is preliminary data.</text>
</comment>
<dbReference type="InterPro" id="IPR006573">
    <property type="entry name" value="NHR_dom"/>
</dbReference>
<dbReference type="Pfam" id="PF07177">
    <property type="entry name" value="Neuralized"/>
    <property type="match status" value="2"/>
</dbReference>